<dbReference type="PANTHER" id="PTHR12815:SF47">
    <property type="entry name" value="TRANSLOCATION AND ASSEMBLY MODULE SUBUNIT TAMA"/>
    <property type="match status" value="1"/>
</dbReference>
<evidence type="ECO:0000256" key="10">
    <source>
        <dbReference type="ARBA" id="ARBA00093548"/>
    </source>
</evidence>
<dbReference type="EMBL" id="JALJXV010000008">
    <property type="protein sequence ID" value="MCP1676078.1"/>
    <property type="molecule type" value="Genomic_DNA"/>
</dbReference>
<feature type="domain" description="POTRA" evidence="13">
    <location>
        <begin position="197"/>
        <end position="266"/>
    </location>
</feature>
<evidence type="ECO:0000259" key="14">
    <source>
        <dbReference type="Pfam" id="PF17243"/>
    </source>
</evidence>
<keyword evidence="16" id="KW-1185">Reference proteome</keyword>
<evidence type="ECO:0000256" key="11">
    <source>
        <dbReference type="SAM" id="MobiDB-lite"/>
    </source>
</evidence>
<dbReference type="InterPro" id="IPR000184">
    <property type="entry name" value="Bac_surfAg_D15"/>
</dbReference>
<dbReference type="AlphaFoldDB" id="A0AAE3G7Y3"/>
<dbReference type="Pfam" id="PF07244">
    <property type="entry name" value="POTRA"/>
    <property type="match status" value="1"/>
</dbReference>
<evidence type="ECO:0000256" key="2">
    <source>
        <dbReference type="ARBA" id="ARBA00010248"/>
    </source>
</evidence>
<gene>
    <name evidence="15" type="ORF">J2T57_003237</name>
</gene>
<keyword evidence="8" id="KW-0998">Cell outer membrane</keyword>
<evidence type="ECO:0000256" key="9">
    <source>
        <dbReference type="ARBA" id="ARBA00033063"/>
    </source>
</evidence>
<feature type="domain" description="Bacterial surface antigen (D15)" evidence="12">
    <location>
        <begin position="312"/>
        <end position="577"/>
    </location>
</feature>
<feature type="domain" description="TamA POTRA" evidence="14">
    <location>
        <begin position="35"/>
        <end position="107"/>
    </location>
</feature>
<sequence>MIFRPIRLSPVQPLLLLIVLLAGVWATVVRADVLIEVTGVEGALRDNVINYIGQPPSTDAAVVRRFARQVEERTQNGLQALGHYHATVRVSRDTVNDQPRIRVEVDPGEPTRIARINLRIDGEGGDDSALRDVLARSGIREGDVLHHGRYESLKRNIESVALSRGYFDGRYETTRLVVRRASREAEIILHYDSGRRYRFGDVQFSETPLSDDLLRRLTPFSPGEYYHSDTVARFNRNLLNSDYFRNVRVRTLQAESEDETVPVLADLTPQSRNIVGTGIGYSTDVGPRVRVNWRRPYVNPEGHSLLTETEVSEVRQNISSTYSMPLDPPLEHKLEFLGGYQRERFEDTESETYTLGIQRQRTLTRGWQQTLFTRWQRENFTQAGDRGRSTLTIPGSSISRTRSRGGIDPGWGDRQFAQVEVTNRELGSDIQLARLRLRSSWLRSYGRHRGRVRAEVGWLTTEDFDATPSSLRFFTGGDQSVRGYAYRSLAPRNEDGDLVGGRYLFTASAEYGYQILERWRLAAFYDVGNAFDSWDDDLKEGAGFGVRWISPVGPIRLDFAWGVSEPDTPFRLHFSMGPEI</sequence>
<evidence type="ECO:0000256" key="6">
    <source>
        <dbReference type="ARBA" id="ARBA00022729"/>
    </source>
</evidence>
<dbReference type="InterPro" id="IPR010827">
    <property type="entry name" value="BamA/TamA_POTRA"/>
</dbReference>
<keyword evidence="5" id="KW-0812">Transmembrane</keyword>
<evidence type="ECO:0000256" key="4">
    <source>
        <dbReference type="ARBA" id="ARBA00022452"/>
    </source>
</evidence>
<dbReference type="InterPro" id="IPR039910">
    <property type="entry name" value="D15-like"/>
</dbReference>
<dbReference type="GO" id="GO:0009306">
    <property type="term" value="P:protein secretion"/>
    <property type="evidence" value="ECO:0007669"/>
    <property type="project" value="TreeGrafter"/>
</dbReference>
<keyword evidence="7" id="KW-0472">Membrane</keyword>
<keyword evidence="4" id="KW-1134">Transmembrane beta strand</keyword>
<comment type="subcellular location">
    <subcellularLocation>
        <location evidence="1">Cell outer membrane</location>
    </subcellularLocation>
</comment>
<protein>
    <recommendedName>
        <fullName evidence="3">Translocation and assembly module subunit TamA</fullName>
    </recommendedName>
    <alternativeName>
        <fullName evidence="9">Autotransporter assembly factor TamA</fullName>
    </alternativeName>
</protein>
<dbReference type="Gene3D" id="2.40.160.50">
    <property type="entry name" value="membrane protein fhac: a member of the omp85/tpsb transporter family"/>
    <property type="match status" value="1"/>
</dbReference>
<evidence type="ECO:0000256" key="1">
    <source>
        <dbReference type="ARBA" id="ARBA00004442"/>
    </source>
</evidence>
<dbReference type="PANTHER" id="PTHR12815">
    <property type="entry name" value="SORTING AND ASSEMBLY MACHINERY SAMM50 PROTEIN FAMILY MEMBER"/>
    <property type="match status" value="1"/>
</dbReference>
<feature type="region of interest" description="Disordered" evidence="11">
    <location>
        <begin position="385"/>
        <end position="405"/>
    </location>
</feature>
<comment type="subunit">
    <text evidence="10">Interacts with TamB to form the translocation and assembly module (TAM).</text>
</comment>
<comment type="similarity">
    <text evidence="2">Belongs to the TamA family.</text>
</comment>
<dbReference type="Gene3D" id="3.10.20.310">
    <property type="entry name" value="membrane protein fhac"/>
    <property type="match status" value="3"/>
</dbReference>
<reference evidence="15" key="1">
    <citation type="submission" date="2022-03" db="EMBL/GenBank/DDBJ databases">
        <title>Genomic Encyclopedia of Type Strains, Phase III (KMG-III): the genomes of soil and plant-associated and newly described type strains.</title>
        <authorList>
            <person name="Whitman W."/>
        </authorList>
    </citation>
    <scope>NUCLEOTIDE SEQUENCE</scope>
    <source>
        <strain evidence="15">ANL 6-2</strain>
    </source>
</reference>
<dbReference type="Pfam" id="PF01103">
    <property type="entry name" value="Omp85"/>
    <property type="match status" value="1"/>
</dbReference>
<dbReference type="GO" id="GO:0009279">
    <property type="term" value="C:cell outer membrane"/>
    <property type="evidence" value="ECO:0007669"/>
    <property type="project" value="UniProtKB-SubCell"/>
</dbReference>
<dbReference type="GO" id="GO:0097347">
    <property type="term" value="C:TAM protein secretion complex"/>
    <property type="evidence" value="ECO:0007669"/>
    <property type="project" value="TreeGrafter"/>
</dbReference>
<name>A0AAE3G7Y3_9GAMM</name>
<evidence type="ECO:0000259" key="13">
    <source>
        <dbReference type="Pfam" id="PF07244"/>
    </source>
</evidence>
<accession>A0AAE3G7Y3</accession>
<evidence type="ECO:0000259" key="12">
    <source>
        <dbReference type="Pfam" id="PF01103"/>
    </source>
</evidence>
<keyword evidence="6" id="KW-0732">Signal</keyword>
<comment type="caution">
    <text evidence="15">The sequence shown here is derived from an EMBL/GenBank/DDBJ whole genome shotgun (WGS) entry which is preliminary data.</text>
</comment>
<dbReference type="InterPro" id="IPR035243">
    <property type="entry name" value="TamA_POTRA_Dom_1"/>
</dbReference>
<dbReference type="RefSeq" id="WP_253480764.1">
    <property type="nucleotide sequence ID" value="NZ_JALJXV010000008.1"/>
</dbReference>
<proteinExistence type="inferred from homology"/>
<evidence type="ECO:0000313" key="16">
    <source>
        <dbReference type="Proteomes" id="UP001205843"/>
    </source>
</evidence>
<evidence type="ECO:0000256" key="5">
    <source>
        <dbReference type="ARBA" id="ARBA00022692"/>
    </source>
</evidence>
<dbReference type="Proteomes" id="UP001205843">
    <property type="component" value="Unassembled WGS sequence"/>
</dbReference>
<evidence type="ECO:0000256" key="8">
    <source>
        <dbReference type="ARBA" id="ARBA00023237"/>
    </source>
</evidence>
<feature type="compositionally biased region" description="Low complexity" evidence="11">
    <location>
        <begin position="392"/>
        <end position="405"/>
    </location>
</feature>
<evidence type="ECO:0000256" key="7">
    <source>
        <dbReference type="ARBA" id="ARBA00023136"/>
    </source>
</evidence>
<organism evidence="15 16">
    <name type="scientific">Natronocella acetinitrilica</name>
    <dbReference type="NCBI Taxonomy" id="414046"/>
    <lineage>
        <taxon>Bacteria</taxon>
        <taxon>Pseudomonadati</taxon>
        <taxon>Pseudomonadota</taxon>
        <taxon>Gammaproteobacteria</taxon>
        <taxon>Chromatiales</taxon>
        <taxon>Ectothiorhodospiraceae</taxon>
        <taxon>Natronocella</taxon>
    </lineage>
</organism>
<evidence type="ECO:0000256" key="3">
    <source>
        <dbReference type="ARBA" id="ARBA00015419"/>
    </source>
</evidence>
<dbReference type="Pfam" id="PF17243">
    <property type="entry name" value="POTRA_TamA_1"/>
    <property type="match status" value="1"/>
</dbReference>
<evidence type="ECO:0000313" key="15">
    <source>
        <dbReference type="EMBL" id="MCP1676078.1"/>
    </source>
</evidence>